<name>A0A6A6VDR5_9PLEO</name>
<gene>
    <name evidence="1" type="ORF">M011DRAFT_476361</name>
</gene>
<protein>
    <recommendedName>
        <fullName evidence="3">Heterokaryon incompatibility domain-containing protein</fullName>
    </recommendedName>
</protein>
<dbReference type="PANTHER" id="PTHR39596:SF2">
    <property type="entry name" value="HET DOMAIN PROTEIN (AFU_ORTHOLOGUE AFUA_1G17550)-RELATED"/>
    <property type="match status" value="1"/>
</dbReference>
<dbReference type="PANTHER" id="PTHR39596">
    <property type="match status" value="1"/>
</dbReference>
<evidence type="ECO:0008006" key="3">
    <source>
        <dbReference type="Google" id="ProtNLM"/>
    </source>
</evidence>
<dbReference type="Proteomes" id="UP000799440">
    <property type="component" value="Unassembled WGS sequence"/>
</dbReference>
<sequence length="492" mass="55236">MAKPPWVRKELSGLLKVGISYQQSKKSPLFWMDTLCIPATNEPGDTEAWRLKKKSINGMASIYGRASRVLVLDSGLSACRLAVMKPCEVLLNIAFCNWIGRSWTLQEAGLNLSVFFQFADGAYNFLDVGPSTISSEIYTARFRRFGILDSLKSWVWANDHAAAEPSMSRDMKIKRRGEIWLHRQLHDECCRTVHHSDLGQLQGVGGIYPDIIWAHRVVHVWNSLATRTTTQEEDVPAIFSNLLGLDTGKILDLPSDRRLGAIILSGPILPFSLFCTNVPRIKSPCAEQYTGRWIPARVSREFLWGVPMISVLERGKRLLLPVRDKVDITSEILGLHAIVPRDPVRMGKEVHLVDAKAGTKMTIICQREADDKLANASGHYAFVILDFHNYRRTSRDPYLGCSLRIHSPKHLTEIDAIYDCPCICVPGELTPSDENGEPARIAADMLSNCDIPIAGDPEQPVPTVYTPPELSSREVQRLKQYQDLLRARILQT</sequence>
<organism evidence="1 2">
    <name type="scientific">Sporormia fimetaria CBS 119925</name>
    <dbReference type="NCBI Taxonomy" id="1340428"/>
    <lineage>
        <taxon>Eukaryota</taxon>
        <taxon>Fungi</taxon>
        <taxon>Dikarya</taxon>
        <taxon>Ascomycota</taxon>
        <taxon>Pezizomycotina</taxon>
        <taxon>Dothideomycetes</taxon>
        <taxon>Pleosporomycetidae</taxon>
        <taxon>Pleosporales</taxon>
        <taxon>Sporormiaceae</taxon>
        <taxon>Sporormia</taxon>
    </lineage>
</organism>
<dbReference type="AlphaFoldDB" id="A0A6A6VDR5"/>
<accession>A0A6A6VDR5</accession>
<proteinExistence type="predicted"/>
<evidence type="ECO:0000313" key="2">
    <source>
        <dbReference type="Proteomes" id="UP000799440"/>
    </source>
</evidence>
<dbReference type="OrthoDB" id="2426273at2759"/>
<reference evidence="1" key="1">
    <citation type="journal article" date="2020" name="Stud. Mycol.">
        <title>101 Dothideomycetes genomes: a test case for predicting lifestyles and emergence of pathogens.</title>
        <authorList>
            <person name="Haridas S."/>
            <person name="Albert R."/>
            <person name="Binder M."/>
            <person name="Bloem J."/>
            <person name="Labutti K."/>
            <person name="Salamov A."/>
            <person name="Andreopoulos B."/>
            <person name="Baker S."/>
            <person name="Barry K."/>
            <person name="Bills G."/>
            <person name="Bluhm B."/>
            <person name="Cannon C."/>
            <person name="Castanera R."/>
            <person name="Culley D."/>
            <person name="Daum C."/>
            <person name="Ezra D."/>
            <person name="Gonzalez J."/>
            <person name="Henrissat B."/>
            <person name="Kuo A."/>
            <person name="Liang C."/>
            <person name="Lipzen A."/>
            <person name="Lutzoni F."/>
            <person name="Magnuson J."/>
            <person name="Mondo S."/>
            <person name="Nolan M."/>
            <person name="Ohm R."/>
            <person name="Pangilinan J."/>
            <person name="Park H.-J."/>
            <person name="Ramirez L."/>
            <person name="Alfaro M."/>
            <person name="Sun H."/>
            <person name="Tritt A."/>
            <person name="Yoshinaga Y."/>
            <person name="Zwiers L.-H."/>
            <person name="Turgeon B."/>
            <person name="Goodwin S."/>
            <person name="Spatafora J."/>
            <person name="Crous P."/>
            <person name="Grigoriev I."/>
        </authorList>
    </citation>
    <scope>NUCLEOTIDE SEQUENCE</scope>
    <source>
        <strain evidence="1">CBS 119925</strain>
    </source>
</reference>
<keyword evidence="2" id="KW-1185">Reference proteome</keyword>
<dbReference type="EMBL" id="MU006569">
    <property type="protein sequence ID" value="KAF2748343.1"/>
    <property type="molecule type" value="Genomic_DNA"/>
</dbReference>
<evidence type="ECO:0000313" key="1">
    <source>
        <dbReference type="EMBL" id="KAF2748343.1"/>
    </source>
</evidence>